<keyword evidence="2" id="KW-1133">Transmembrane helix</keyword>
<sequence>MTGTGGGPVEVELRLPAWARGVPRLRHGLTAAALLLVAAGLVLKGWLLSRSYFVEDDIVFVGRAVTEPFGWAHLLRVHIGHLMPGALALVRALTAISPYDWGLVSVVVLALSAAAALALYRLLRLLFGARPMVLVPLAFFLFSPASFQATAWFAAAINILPLHIAMLMAMCSQVLLVRTGRVRHAVAGLAWTCAGLLFFEKAVLVPPVLFLLTVVLLAGEHGVLGAARRHLGLWLVHAAVAGAYLAGYLAASGRSGGQGITFPGFYTAVDYAATFFGGTVPTLLVGGPLTWEPVLSAGALAGHRPVEIAVAWLALAAVVAGTCRARRAAVPAWLLAGGYLLVADGLLIMIVRSGPWRAFESRYIADALPLLTVCLALALMTWRGAKARAVRRGTASPAGSTTANPAVPSPEGDASDPAVQGPEAAGPATVPDGGARTLPVYAVPAACAYVALALVSASVFGPTLPGRTGRAYFDAARADLAALGPEPGVYPAMVPERLLFPWQSLPDRLTSRALAPLARGALRERVAHPGVAYDAVTFDDRGHLVPAAVLGGFVAGEDRGCLPWRGGAVTADLAVHEGNVVRLHYDVPRDTRVIVTVGERRTEVTLRADRERVHLSAAPAPGPVRVTLPDGSLPDGSRRDGGRESGVCLRAVVVGAAVPERPEGAVDGGTG</sequence>
<evidence type="ECO:0000313" key="3">
    <source>
        <dbReference type="EMBL" id="NYF39771.1"/>
    </source>
</evidence>
<feature type="region of interest" description="Disordered" evidence="1">
    <location>
        <begin position="619"/>
        <end position="644"/>
    </location>
</feature>
<feature type="transmembrane region" description="Helical" evidence="2">
    <location>
        <begin position="231"/>
        <end position="251"/>
    </location>
</feature>
<feature type="transmembrane region" description="Helical" evidence="2">
    <location>
        <begin position="332"/>
        <end position="351"/>
    </location>
</feature>
<evidence type="ECO:0008006" key="5">
    <source>
        <dbReference type="Google" id="ProtNLM"/>
    </source>
</evidence>
<accession>A0A852V0U7</accession>
<gene>
    <name evidence="3" type="ORF">HDA43_001930</name>
</gene>
<dbReference type="EMBL" id="JACCCO010000001">
    <property type="protein sequence ID" value="NYF39771.1"/>
    <property type="molecule type" value="Genomic_DNA"/>
</dbReference>
<evidence type="ECO:0000256" key="2">
    <source>
        <dbReference type="SAM" id="Phobius"/>
    </source>
</evidence>
<dbReference type="AlphaFoldDB" id="A0A852V0U7"/>
<dbReference type="RefSeq" id="WP_179819382.1">
    <property type="nucleotide sequence ID" value="NZ_JACCCO010000001.1"/>
</dbReference>
<feature type="transmembrane region" description="Helical" evidence="2">
    <location>
        <begin position="101"/>
        <end position="120"/>
    </location>
</feature>
<keyword evidence="4" id="KW-1185">Reference proteome</keyword>
<feature type="transmembrane region" description="Helical" evidence="2">
    <location>
        <begin position="28"/>
        <end position="47"/>
    </location>
</feature>
<keyword evidence="2" id="KW-0812">Transmembrane</keyword>
<organism evidence="3 4">
    <name type="scientific">Streptosporangium sandarakinum</name>
    <dbReference type="NCBI Taxonomy" id="1260955"/>
    <lineage>
        <taxon>Bacteria</taxon>
        <taxon>Bacillati</taxon>
        <taxon>Actinomycetota</taxon>
        <taxon>Actinomycetes</taxon>
        <taxon>Streptosporangiales</taxon>
        <taxon>Streptosporangiaceae</taxon>
        <taxon>Streptosporangium</taxon>
    </lineage>
</organism>
<name>A0A852V0U7_9ACTN</name>
<feature type="transmembrane region" description="Helical" evidence="2">
    <location>
        <begin position="132"/>
        <end position="153"/>
    </location>
</feature>
<feature type="transmembrane region" description="Helical" evidence="2">
    <location>
        <begin position="263"/>
        <end position="286"/>
    </location>
</feature>
<feature type="region of interest" description="Disordered" evidence="1">
    <location>
        <begin position="393"/>
        <end position="430"/>
    </location>
</feature>
<feature type="transmembrane region" description="Helical" evidence="2">
    <location>
        <begin position="363"/>
        <end position="382"/>
    </location>
</feature>
<dbReference type="Proteomes" id="UP000576393">
    <property type="component" value="Unassembled WGS sequence"/>
</dbReference>
<proteinExistence type="predicted"/>
<keyword evidence="2" id="KW-0472">Membrane</keyword>
<protein>
    <recommendedName>
        <fullName evidence="5">4-amino-4-deoxy-L-arabinose transferase</fullName>
    </recommendedName>
</protein>
<reference evidence="3 4" key="1">
    <citation type="submission" date="2020-07" db="EMBL/GenBank/DDBJ databases">
        <title>Sequencing the genomes of 1000 actinobacteria strains.</title>
        <authorList>
            <person name="Klenk H.-P."/>
        </authorList>
    </citation>
    <scope>NUCLEOTIDE SEQUENCE [LARGE SCALE GENOMIC DNA]</scope>
    <source>
        <strain evidence="3 4">DSM 45763</strain>
    </source>
</reference>
<feature type="transmembrane region" description="Helical" evidence="2">
    <location>
        <begin position="159"/>
        <end position="177"/>
    </location>
</feature>
<evidence type="ECO:0000313" key="4">
    <source>
        <dbReference type="Proteomes" id="UP000576393"/>
    </source>
</evidence>
<feature type="transmembrane region" description="Helical" evidence="2">
    <location>
        <begin position="189"/>
        <end position="219"/>
    </location>
</feature>
<feature type="transmembrane region" description="Helical" evidence="2">
    <location>
        <begin position="306"/>
        <end position="325"/>
    </location>
</feature>
<comment type="caution">
    <text evidence="3">The sequence shown here is derived from an EMBL/GenBank/DDBJ whole genome shotgun (WGS) entry which is preliminary data.</text>
</comment>
<evidence type="ECO:0000256" key="1">
    <source>
        <dbReference type="SAM" id="MobiDB-lite"/>
    </source>
</evidence>